<name>H0E133_9ACTN</name>
<organism evidence="2 3">
    <name type="scientific">Patulibacter medicamentivorans</name>
    <dbReference type="NCBI Taxonomy" id="1097667"/>
    <lineage>
        <taxon>Bacteria</taxon>
        <taxon>Bacillati</taxon>
        <taxon>Actinomycetota</taxon>
        <taxon>Thermoleophilia</taxon>
        <taxon>Solirubrobacterales</taxon>
        <taxon>Patulibacteraceae</taxon>
        <taxon>Patulibacter</taxon>
    </lineage>
</organism>
<evidence type="ECO:0000313" key="2">
    <source>
        <dbReference type="EMBL" id="EHN12608.1"/>
    </source>
</evidence>
<comment type="caution">
    <text evidence="2">The sequence shown here is derived from an EMBL/GenBank/DDBJ whole genome shotgun (WGS) entry which is preliminary data.</text>
</comment>
<dbReference type="AlphaFoldDB" id="H0E133"/>
<evidence type="ECO:0000256" key="1">
    <source>
        <dbReference type="SAM" id="SignalP"/>
    </source>
</evidence>
<sequence length="433" mass="45399">MNTSRAARAALAVLGPLALAAAAAPASADVLVIGDPNGPLEGSTRPVTLHLGDGTSRPLARVTGVLASPLVPSPDRRFVAGASPNGRIRVIATDGRPPRTFGLPGLSGGAGLAWSRDGARITVWGPETRRRRRAVTQTCVLATGACTIADASRTTPVGALADGRLFRLAMDPAFPDSSLLDQDTTEWKTQTAAEIAQVRRLLRRRFRLTLTLDGRDGGPPIVLRRVRQSLGRGLSIPAGELGRGAGSTVLGTVPIRYGLRTRHRDGRLQSRPTLTFGAPSLLRVTPDGQQRSVPGKQFAFGDGDLLGLGPLLLPAFAEATNGDWVTIGGQRKDHALVRTAFDGRTSPLLVGGRPASAEVLLSAVGVPAKDTASGREASPAFPIDYESATDSLIVAVDDRRGRGYVLRVPLSGGRPPTVVVKHAQWQFGGVAAW</sequence>
<reference evidence="2 3" key="1">
    <citation type="journal article" date="2013" name="Biodegradation">
        <title>Quantitative proteomic analysis of ibuprofen-degrading Patulibacter sp. strain I11.</title>
        <authorList>
            <person name="Almeida B."/>
            <person name="Kjeldal H."/>
            <person name="Lolas I."/>
            <person name="Knudsen A.D."/>
            <person name="Carvalho G."/>
            <person name="Nielsen K.L."/>
            <person name="Barreto Crespo M.T."/>
            <person name="Stensballe A."/>
            <person name="Nielsen J.L."/>
        </authorList>
    </citation>
    <scope>NUCLEOTIDE SEQUENCE [LARGE SCALE GENOMIC DNA]</scope>
    <source>
        <strain evidence="2 3">I11</strain>
    </source>
</reference>
<dbReference type="Proteomes" id="UP000005143">
    <property type="component" value="Unassembled WGS sequence"/>
</dbReference>
<keyword evidence="3" id="KW-1185">Reference proteome</keyword>
<gene>
    <name evidence="2" type="ORF">PAI11_04920</name>
</gene>
<evidence type="ECO:0000313" key="3">
    <source>
        <dbReference type="Proteomes" id="UP000005143"/>
    </source>
</evidence>
<keyword evidence="1" id="KW-0732">Signal</keyword>
<protein>
    <submittedName>
        <fullName evidence="2">Uncharacterized protein</fullName>
    </submittedName>
</protein>
<feature type="chain" id="PRO_5003531804" evidence="1">
    <location>
        <begin position="29"/>
        <end position="433"/>
    </location>
</feature>
<dbReference type="OrthoDB" id="10019033at2"/>
<dbReference type="RefSeq" id="WP_007570515.1">
    <property type="nucleotide sequence ID" value="NZ_AGUD01000017.1"/>
</dbReference>
<dbReference type="PATRIC" id="fig|1097667.3.peg.491"/>
<feature type="signal peptide" evidence="1">
    <location>
        <begin position="1"/>
        <end position="28"/>
    </location>
</feature>
<accession>H0E133</accession>
<proteinExistence type="predicted"/>
<dbReference type="SUPFAM" id="SSF63829">
    <property type="entry name" value="Calcium-dependent phosphotriesterase"/>
    <property type="match status" value="1"/>
</dbReference>
<dbReference type="EMBL" id="AGUD01000017">
    <property type="protein sequence ID" value="EHN12608.1"/>
    <property type="molecule type" value="Genomic_DNA"/>
</dbReference>